<organism evidence="2 3">
    <name type="scientific">Phialocephala subalpina</name>
    <dbReference type="NCBI Taxonomy" id="576137"/>
    <lineage>
        <taxon>Eukaryota</taxon>
        <taxon>Fungi</taxon>
        <taxon>Dikarya</taxon>
        <taxon>Ascomycota</taxon>
        <taxon>Pezizomycotina</taxon>
        <taxon>Leotiomycetes</taxon>
        <taxon>Helotiales</taxon>
        <taxon>Mollisiaceae</taxon>
        <taxon>Phialocephala</taxon>
        <taxon>Phialocephala fortinii species complex</taxon>
    </lineage>
</organism>
<protein>
    <submittedName>
        <fullName evidence="2">Uncharacterized protein</fullName>
    </submittedName>
</protein>
<proteinExistence type="predicted"/>
<evidence type="ECO:0000256" key="1">
    <source>
        <dbReference type="SAM" id="MobiDB-lite"/>
    </source>
</evidence>
<feature type="region of interest" description="Disordered" evidence="1">
    <location>
        <begin position="1"/>
        <end position="49"/>
    </location>
</feature>
<sequence>MAAPGPVTSLGIPLTTLAQRDTHPTGEKHKILAGTGKSGLTPIPPNERDRNEDLDIYQKSLFWGFSTQDIESVGGFAPSYFSLIRLSNPINPVFHQNKWLSEKFNDVSFLRLPGNLDGYWQAHDPRVWDILQPVLRLASNFLENHDLVFWWSIVIDRRYKSIEDGIPDECSGNKLIRVRAPLPGRNASPGVRSSGFKEEFDEILKGVNFAIGSGRTELSSGLPHGISGFLSAQHRAGYWGGRGTIMIAVENLEPLLRDNLTPSERLVDEFRIAASLLHEVAHGVWSMLCERHGRPKNPEPYFENQCLAELGFSLEQAVLGGVGRPLTSISNIKPFTDDTGFSAAGIFHHAWPNAFFANYLNVTGLPLAPTLNPLPRNWYFRDSWILPVAYYDSLNHEDFWTVHARSYSDAIKMGPKFLGCRHDRQNRGTHSMLSRTDITSRELKPLKLSMSPDELSATNFENDRRTRAKQIREAAEDARRRLVRRGAAQFQNLINAPSAGTANNPPTEYDSVSSPRYEEIRRYLLANRRQGRLCLDTMHFDMPENTLLNHIILLGGLQLTVDEWRDFLRIAALERNELFRISAEDIAWFRASFLSSIWQSAAMFPDLGFHEFREEINKGLKDVNIVLDAGYLTAVVDDFDANMELWCWGPNGVVRKLAKTRPAVAAPTGATPTLMQIQTS</sequence>
<dbReference type="EMBL" id="FJOG01000012">
    <property type="protein sequence ID" value="CZR58456.1"/>
    <property type="molecule type" value="Genomic_DNA"/>
</dbReference>
<dbReference type="AlphaFoldDB" id="A0A1L7X0A7"/>
<dbReference type="Proteomes" id="UP000184330">
    <property type="component" value="Unassembled WGS sequence"/>
</dbReference>
<gene>
    <name evidence="2" type="ORF">PAC_08348</name>
</gene>
<dbReference type="OrthoDB" id="10254945at2759"/>
<evidence type="ECO:0000313" key="3">
    <source>
        <dbReference type="Proteomes" id="UP000184330"/>
    </source>
</evidence>
<keyword evidence="3" id="KW-1185">Reference proteome</keyword>
<accession>A0A1L7X0A7</accession>
<reference evidence="2 3" key="1">
    <citation type="submission" date="2016-03" db="EMBL/GenBank/DDBJ databases">
        <authorList>
            <person name="Ploux O."/>
        </authorList>
    </citation>
    <scope>NUCLEOTIDE SEQUENCE [LARGE SCALE GENOMIC DNA]</scope>
    <source>
        <strain evidence="2 3">UAMH 11012</strain>
    </source>
</reference>
<feature type="compositionally biased region" description="Basic and acidic residues" evidence="1">
    <location>
        <begin position="20"/>
        <end position="30"/>
    </location>
</feature>
<dbReference type="STRING" id="576137.A0A1L7X0A7"/>
<name>A0A1L7X0A7_9HELO</name>
<evidence type="ECO:0000313" key="2">
    <source>
        <dbReference type="EMBL" id="CZR58456.1"/>
    </source>
</evidence>